<dbReference type="PANTHER" id="PTHR43420">
    <property type="entry name" value="ACETYLTRANSFERASE"/>
    <property type="match status" value="1"/>
</dbReference>
<feature type="domain" description="N-acetyltransferase" evidence="3">
    <location>
        <begin position="16"/>
        <end position="146"/>
    </location>
</feature>
<dbReference type="GO" id="GO:0016747">
    <property type="term" value="F:acyltransferase activity, transferring groups other than amino-acyl groups"/>
    <property type="evidence" value="ECO:0007669"/>
    <property type="project" value="InterPro"/>
</dbReference>
<dbReference type="SUPFAM" id="SSF55729">
    <property type="entry name" value="Acyl-CoA N-acyltransferases (Nat)"/>
    <property type="match status" value="1"/>
</dbReference>
<evidence type="ECO:0000313" key="4">
    <source>
        <dbReference type="EMBL" id="SDZ97571.1"/>
    </source>
</evidence>
<evidence type="ECO:0000313" key="5">
    <source>
        <dbReference type="Proteomes" id="UP000199041"/>
    </source>
</evidence>
<dbReference type="EMBL" id="FNQY01000005">
    <property type="protein sequence ID" value="SDZ97571.1"/>
    <property type="molecule type" value="Genomic_DNA"/>
</dbReference>
<keyword evidence="2" id="KW-0012">Acyltransferase</keyword>
<proteinExistence type="predicted"/>
<dbReference type="Pfam" id="PF00583">
    <property type="entry name" value="Acetyltransf_1"/>
    <property type="match status" value="1"/>
</dbReference>
<keyword evidence="5" id="KW-1185">Reference proteome</keyword>
<gene>
    <name evidence="4" type="ORF">SAMN05192529_105110</name>
</gene>
<sequence length="146" mass="16622">MKDLRVITPETVLSEQEIAKLTSFLFDHLEQYGDEPSAIQKAILYANGHDTPGGYILELLDQQELISVAVINKTGMRDYIPENILVYLATHKDRRGQGLGSQLMEQMTQLVKGDIALHVEPDNPAKKLYEKFGFSNKYLEMRLIKK</sequence>
<evidence type="ECO:0000259" key="3">
    <source>
        <dbReference type="PROSITE" id="PS51186"/>
    </source>
</evidence>
<dbReference type="OrthoDB" id="7585366at2"/>
<dbReference type="PROSITE" id="PS51186">
    <property type="entry name" value="GNAT"/>
    <property type="match status" value="1"/>
</dbReference>
<dbReference type="STRING" id="551991.SAMN05192529_105110"/>
<evidence type="ECO:0000256" key="1">
    <source>
        <dbReference type="ARBA" id="ARBA00022679"/>
    </source>
</evidence>
<dbReference type="InterPro" id="IPR000182">
    <property type="entry name" value="GNAT_dom"/>
</dbReference>
<name>A0A1H3XF49_9BACT</name>
<accession>A0A1H3XF49</accession>
<protein>
    <submittedName>
        <fullName evidence="4">Acetyltransferase (GNAT) domain-containing protein</fullName>
    </submittedName>
</protein>
<dbReference type="Gene3D" id="3.40.630.30">
    <property type="match status" value="1"/>
</dbReference>
<dbReference type="CDD" id="cd04301">
    <property type="entry name" value="NAT_SF"/>
    <property type="match status" value="1"/>
</dbReference>
<dbReference type="Proteomes" id="UP000199041">
    <property type="component" value="Unassembled WGS sequence"/>
</dbReference>
<keyword evidence="1 4" id="KW-0808">Transferase</keyword>
<dbReference type="AlphaFoldDB" id="A0A1H3XF49"/>
<reference evidence="4 5" key="1">
    <citation type="submission" date="2016-10" db="EMBL/GenBank/DDBJ databases">
        <authorList>
            <person name="de Groot N.N."/>
        </authorList>
    </citation>
    <scope>NUCLEOTIDE SEQUENCE [LARGE SCALE GENOMIC DNA]</scope>
    <source>
        <strain evidence="4 5">Vu-144</strain>
    </source>
</reference>
<dbReference type="RefSeq" id="WP_091395139.1">
    <property type="nucleotide sequence ID" value="NZ_FNQY01000005.1"/>
</dbReference>
<evidence type="ECO:0000256" key="2">
    <source>
        <dbReference type="ARBA" id="ARBA00023315"/>
    </source>
</evidence>
<dbReference type="InterPro" id="IPR016181">
    <property type="entry name" value="Acyl_CoA_acyltransferase"/>
</dbReference>
<dbReference type="InterPro" id="IPR050680">
    <property type="entry name" value="YpeA/RimI_acetyltransf"/>
</dbReference>
<organism evidence="4 5">
    <name type="scientific">Arachidicoccus rhizosphaerae</name>
    <dbReference type="NCBI Taxonomy" id="551991"/>
    <lineage>
        <taxon>Bacteria</taxon>
        <taxon>Pseudomonadati</taxon>
        <taxon>Bacteroidota</taxon>
        <taxon>Chitinophagia</taxon>
        <taxon>Chitinophagales</taxon>
        <taxon>Chitinophagaceae</taxon>
        <taxon>Arachidicoccus</taxon>
    </lineage>
</organism>